<dbReference type="Pfam" id="PF00753">
    <property type="entry name" value="Lactamase_B"/>
    <property type="match status" value="1"/>
</dbReference>
<evidence type="ECO:0000313" key="3">
    <source>
        <dbReference type="EMBL" id="MBL0391781.1"/>
    </source>
</evidence>
<sequence>MSSARELLPAGVFVLERGWLSSNNIVVRGTTQAALVDSGYWTHSKQTLGLVESILGGMPLTTLANTHLHSDHCGGNAALQQRYPALRTCIPPGLAAVVRDWDPVALSYEPTGQECPRFVHHGVLMPGAGIRLGDLDWEVHCAPGHDPHSVVLFEPASRTLISADALWQNGFGVVFPELEGDRAFGEVAGTLDLIEQLAPRVVIPGHGAVFTDVAEALARARSRLAAYVQDPHRHAAHAAKVLLKFKLLELQRAPLRDFARWAESTPYFLLVHRRWFADQPLQEWLLTLISELVRAGAAHRDTEFIANS</sequence>
<dbReference type="CDD" id="cd06262">
    <property type="entry name" value="metallo-hydrolase-like_MBL-fold"/>
    <property type="match status" value="1"/>
</dbReference>
<reference evidence="3 4" key="1">
    <citation type="journal article" date="2017" name="Int. J. Syst. Evol. Microbiol.">
        <title>Ramlibacter monticola sp. nov., isolated from forest soil.</title>
        <authorList>
            <person name="Chaudhary D.K."/>
            <person name="Kim J."/>
        </authorList>
    </citation>
    <scope>NUCLEOTIDE SEQUENCE [LARGE SCALE GENOMIC DNA]</scope>
    <source>
        <strain evidence="3 4">KACC 19175</strain>
    </source>
</reference>
<evidence type="ECO:0000313" key="4">
    <source>
        <dbReference type="Proteomes" id="UP000599109"/>
    </source>
</evidence>
<dbReference type="AlphaFoldDB" id="A0A936Z0Y4"/>
<gene>
    <name evidence="3" type="ORF">JJ685_11595</name>
</gene>
<comment type="similarity">
    <text evidence="1">Belongs to the metallo-beta-lactamase superfamily. Class-B beta-lactamase family.</text>
</comment>
<dbReference type="InterPro" id="IPR036866">
    <property type="entry name" value="RibonucZ/Hydroxyglut_hydro"/>
</dbReference>
<comment type="caution">
    <text evidence="3">The sequence shown here is derived from an EMBL/GenBank/DDBJ whole genome shotgun (WGS) entry which is preliminary data.</text>
</comment>
<dbReference type="InterPro" id="IPR001279">
    <property type="entry name" value="Metallo-B-lactamas"/>
</dbReference>
<dbReference type="RefSeq" id="WP_201674386.1">
    <property type="nucleotide sequence ID" value="NZ_JAEQNE010000002.1"/>
</dbReference>
<dbReference type="EMBL" id="JAEQNE010000002">
    <property type="protein sequence ID" value="MBL0391781.1"/>
    <property type="molecule type" value="Genomic_DNA"/>
</dbReference>
<organism evidence="3 4">
    <name type="scientific">Ramlibacter monticola</name>
    <dbReference type="NCBI Taxonomy" id="1926872"/>
    <lineage>
        <taxon>Bacteria</taxon>
        <taxon>Pseudomonadati</taxon>
        <taxon>Pseudomonadota</taxon>
        <taxon>Betaproteobacteria</taxon>
        <taxon>Burkholderiales</taxon>
        <taxon>Comamonadaceae</taxon>
        <taxon>Ramlibacter</taxon>
    </lineage>
</organism>
<dbReference type="GO" id="GO:0017001">
    <property type="term" value="P:antibiotic catabolic process"/>
    <property type="evidence" value="ECO:0007669"/>
    <property type="project" value="UniProtKB-ARBA"/>
</dbReference>
<evidence type="ECO:0000256" key="1">
    <source>
        <dbReference type="ARBA" id="ARBA00005250"/>
    </source>
</evidence>
<dbReference type="PANTHER" id="PTHR42951:SF4">
    <property type="entry name" value="ACYL-COENZYME A THIOESTERASE MBLAC2"/>
    <property type="match status" value="1"/>
</dbReference>
<dbReference type="PANTHER" id="PTHR42951">
    <property type="entry name" value="METALLO-BETA-LACTAMASE DOMAIN-CONTAINING"/>
    <property type="match status" value="1"/>
</dbReference>
<proteinExistence type="inferred from homology"/>
<keyword evidence="4" id="KW-1185">Reference proteome</keyword>
<protein>
    <submittedName>
        <fullName evidence="3">MBL fold metallo-hydrolase</fullName>
    </submittedName>
</protein>
<dbReference type="SUPFAM" id="SSF56281">
    <property type="entry name" value="Metallo-hydrolase/oxidoreductase"/>
    <property type="match status" value="1"/>
</dbReference>
<dbReference type="InterPro" id="IPR050855">
    <property type="entry name" value="NDM-1-like"/>
</dbReference>
<evidence type="ECO:0000259" key="2">
    <source>
        <dbReference type="SMART" id="SM00849"/>
    </source>
</evidence>
<dbReference type="Proteomes" id="UP000599109">
    <property type="component" value="Unassembled WGS sequence"/>
</dbReference>
<accession>A0A936Z0Y4</accession>
<dbReference type="SMART" id="SM00849">
    <property type="entry name" value="Lactamase_B"/>
    <property type="match status" value="1"/>
</dbReference>
<name>A0A936Z0Y4_9BURK</name>
<feature type="domain" description="Metallo-beta-lactamase" evidence="2">
    <location>
        <begin position="21"/>
        <end position="206"/>
    </location>
</feature>
<dbReference type="Gene3D" id="3.60.15.10">
    <property type="entry name" value="Ribonuclease Z/Hydroxyacylglutathione hydrolase-like"/>
    <property type="match status" value="1"/>
</dbReference>